<gene>
    <name evidence="6" type="ORF">CN984_12875</name>
</gene>
<dbReference type="Proteomes" id="UP000223777">
    <property type="component" value="Unassembled WGS sequence"/>
</dbReference>
<dbReference type="GO" id="GO:0022857">
    <property type="term" value="F:transmembrane transporter activity"/>
    <property type="evidence" value="ECO:0007669"/>
    <property type="project" value="UniProtKB-ARBA"/>
</dbReference>
<sequence>MGSRGCNVKKILEVKQLNKKYSIDGNANYHVLKNIDLEIYEGEFVSVMGPSGSGKSTLLYNISGMDQMSSGSVKLDSKEISCMKEEELAKLRLTEIGFIFQQSNLLRNLNLFDNIILSAYVAKCESKETVNQRALELMRKMGIRGIASHYITEASGGQLQRVSICRALINKPNVIFADEPTGALNLKSTEEVMQILLNINRDGTTIMLVTHDVKVAAKTERVLFMADGEIVSEIQLGKLRNDDLKVREEKLLKWLAILGF</sequence>
<evidence type="ECO:0000259" key="5">
    <source>
        <dbReference type="PROSITE" id="PS50893"/>
    </source>
</evidence>
<accession>A0A2B9Q2A2</accession>
<organism evidence="6 7">
    <name type="scientific">Bacillus cereus</name>
    <dbReference type="NCBI Taxonomy" id="1396"/>
    <lineage>
        <taxon>Bacteria</taxon>
        <taxon>Bacillati</taxon>
        <taxon>Bacillota</taxon>
        <taxon>Bacilli</taxon>
        <taxon>Bacillales</taxon>
        <taxon>Bacillaceae</taxon>
        <taxon>Bacillus</taxon>
        <taxon>Bacillus cereus group</taxon>
    </lineage>
</organism>
<reference evidence="6 7" key="1">
    <citation type="submission" date="2017-09" db="EMBL/GenBank/DDBJ databases">
        <title>Large-scale bioinformatics analysis of Bacillus genomes uncovers conserved roles of natural products in bacterial physiology.</title>
        <authorList>
            <consortium name="Agbiome Team Llc"/>
            <person name="Bleich R.M."/>
            <person name="Grubbs K.J."/>
            <person name="Santa Maria K.C."/>
            <person name="Allen S.E."/>
            <person name="Farag S."/>
            <person name="Shank E.A."/>
            <person name="Bowers A."/>
        </authorList>
    </citation>
    <scope>NUCLEOTIDE SEQUENCE [LARGE SCALE GENOMIC DNA]</scope>
    <source>
        <strain evidence="6 7">AFS050027</strain>
    </source>
</reference>
<evidence type="ECO:0000256" key="2">
    <source>
        <dbReference type="ARBA" id="ARBA00022448"/>
    </source>
</evidence>
<dbReference type="InterPro" id="IPR003593">
    <property type="entry name" value="AAA+_ATPase"/>
</dbReference>
<dbReference type="GO" id="GO:0098796">
    <property type="term" value="C:membrane protein complex"/>
    <property type="evidence" value="ECO:0007669"/>
    <property type="project" value="UniProtKB-ARBA"/>
</dbReference>
<dbReference type="Pfam" id="PF00005">
    <property type="entry name" value="ABC_tran"/>
    <property type="match status" value="1"/>
</dbReference>
<dbReference type="PROSITE" id="PS50893">
    <property type="entry name" value="ABC_TRANSPORTER_2"/>
    <property type="match status" value="1"/>
</dbReference>
<proteinExistence type="inferred from homology"/>
<comment type="similarity">
    <text evidence="1">Belongs to the ABC transporter superfamily.</text>
</comment>
<dbReference type="Gene3D" id="3.40.50.300">
    <property type="entry name" value="P-loop containing nucleotide triphosphate hydrolases"/>
    <property type="match status" value="1"/>
</dbReference>
<keyword evidence="4 6" id="KW-0067">ATP-binding</keyword>
<keyword evidence="3" id="KW-0547">Nucleotide-binding</keyword>
<dbReference type="GO" id="GO:0016887">
    <property type="term" value="F:ATP hydrolysis activity"/>
    <property type="evidence" value="ECO:0007669"/>
    <property type="project" value="InterPro"/>
</dbReference>
<dbReference type="PANTHER" id="PTHR42798:SF7">
    <property type="entry name" value="ALPHA-D-RIBOSE 1-METHYLPHOSPHONATE 5-TRIPHOSPHATE SYNTHASE SUBUNIT PHNL"/>
    <property type="match status" value="1"/>
</dbReference>
<evidence type="ECO:0000256" key="4">
    <source>
        <dbReference type="ARBA" id="ARBA00022840"/>
    </source>
</evidence>
<dbReference type="AlphaFoldDB" id="A0A2B9Q2A2"/>
<evidence type="ECO:0000256" key="3">
    <source>
        <dbReference type="ARBA" id="ARBA00022741"/>
    </source>
</evidence>
<dbReference type="SUPFAM" id="SSF52540">
    <property type="entry name" value="P-loop containing nucleoside triphosphate hydrolases"/>
    <property type="match status" value="1"/>
</dbReference>
<dbReference type="SMART" id="SM00382">
    <property type="entry name" value="AAA"/>
    <property type="match status" value="1"/>
</dbReference>
<dbReference type="FunFam" id="3.40.50.300:FF:000032">
    <property type="entry name" value="Export ABC transporter ATP-binding protein"/>
    <property type="match status" value="1"/>
</dbReference>
<protein>
    <submittedName>
        <fullName evidence="6">ABC transporter ATP-binding protein</fullName>
    </submittedName>
</protein>
<evidence type="ECO:0000256" key="1">
    <source>
        <dbReference type="ARBA" id="ARBA00005417"/>
    </source>
</evidence>
<dbReference type="InterPro" id="IPR017911">
    <property type="entry name" value="MacB-like_ATP-bd"/>
</dbReference>
<dbReference type="CDD" id="cd03255">
    <property type="entry name" value="ABC_MJ0796_LolCDE_FtsE"/>
    <property type="match status" value="1"/>
</dbReference>
<comment type="caution">
    <text evidence="6">The sequence shown here is derived from an EMBL/GenBank/DDBJ whole genome shotgun (WGS) entry which is preliminary data.</text>
</comment>
<evidence type="ECO:0000313" key="7">
    <source>
        <dbReference type="Proteomes" id="UP000223777"/>
    </source>
</evidence>
<keyword evidence="2" id="KW-0813">Transport</keyword>
<dbReference type="EMBL" id="NUIL01000016">
    <property type="protein sequence ID" value="PGO29027.1"/>
    <property type="molecule type" value="Genomic_DNA"/>
</dbReference>
<dbReference type="InterPro" id="IPR027417">
    <property type="entry name" value="P-loop_NTPase"/>
</dbReference>
<dbReference type="PANTHER" id="PTHR42798">
    <property type="entry name" value="LIPOPROTEIN-RELEASING SYSTEM ATP-BINDING PROTEIN LOLD"/>
    <property type="match status" value="1"/>
</dbReference>
<name>A0A2B9Q2A2_BACCE</name>
<dbReference type="InterPro" id="IPR003439">
    <property type="entry name" value="ABC_transporter-like_ATP-bd"/>
</dbReference>
<evidence type="ECO:0000313" key="6">
    <source>
        <dbReference type="EMBL" id="PGO29027.1"/>
    </source>
</evidence>
<feature type="domain" description="ABC transporter" evidence="5">
    <location>
        <begin position="12"/>
        <end position="252"/>
    </location>
</feature>
<dbReference type="GO" id="GO:0005524">
    <property type="term" value="F:ATP binding"/>
    <property type="evidence" value="ECO:0007669"/>
    <property type="project" value="UniProtKB-KW"/>
</dbReference>